<feature type="topological domain" description="Periplasmic" evidence="14">
    <location>
        <begin position="31"/>
        <end position="48"/>
    </location>
</feature>
<evidence type="ECO:0000256" key="10">
    <source>
        <dbReference type="ARBA" id="ARBA00023136"/>
    </source>
</evidence>
<organism evidence="16 17">
    <name type="scientific">Billgrantia campisalis</name>
    <dbReference type="NCBI Taxonomy" id="74661"/>
    <lineage>
        <taxon>Bacteria</taxon>
        <taxon>Pseudomonadati</taxon>
        <taxon>Pseudomonadota</taxon>
        <taxon>Gammaproteobacteria</taxon>
        <taxon>Oceanospirillales</taxon>
        <taxon>Halomonadaceae</taxon>
        <taxon>Billgrantia</taxon>
    </lineage>
</organism>
<keyword evidence="11 14" id="KW-1015">Disulfide bond</keyword>
<dbReference type="Gene3D" id="1.20.1550.10">
    <property type="entry name" value="DsbB-like"/>
    <property type="match status" value="1"/>
</dbReference>
<keyword evidence="10 14" id="KW-0472">Membrane</keyword>
<feature type="disulfide bond" description="Redox-active" evidence="14">
    <location>
        <begin position="40"/>
        <end position="43"/>
    </location>
</feature>
<keyword evidence="9 14" id="KW-0560">Oxidoreductase</keyword>
<feature type="transmembrane region" description="Helical" evidence="15">
    <location>
        <begin position="148"/>
        <end position="168"/>
    </location>
</feature>
<evidence type="ECO:0000256" key="8">
    <source>
        <dbReference type="ARBA" id="ARBA00022989"/>
    </source>
</evidence>
<keyword evidence="6 14" id="KW-0812">Transmembrane</keyword>
<keyword evidence="5" id="KW-0997">Cell inner membrane</keyword>
<evidence type="ECO:0000313" key="17">
    <source>
        <dbReference type="Proteomes" id="UP000814385"/>
    </source>
</evidence>
<feature type="transmembrane region" description="Helical" evidence="15">
    <location>
        <begin position="69"/>
        <end position="90"/>
    </location>
</feature>
<dbReference type="RefSeq" id="WP_238977919.1">
    <property type="nucleotide sequence ID" value="NZ_JABFUC010000010.1"/>
</dbReference>
<keyword evidence="8 14" id="KW-1133">Transmembrane helix</keyword>
<name>A0ABS9PA45_9GAMM</name>
<reference evidence="16 17" key="1">
    <citation type="submission" date="2020-05" db="EMBL/GenBank/DDBJ databases">
        <title>Comparative genomic analysis of denitrifying bacteria from Halomonas genus.</title>
        <authorList>
            <person name="Wang L."/>
            <person name="Shao Z."/>
        </authorList>
    </citation>
    <scope>NUCLEOTIDE SEQUENCE [LARGE SCALE GENOMIC DNA]</scope>
    <source>
        <strain evidence="16 17">A4</strain>
    </source>
</reference>
<keyword evidence="12 14" id="KW-0143">Chaperone</keyword>
<dbReference type="SUPFAM" id="SSF158442">
    <property type="entry name" value="DsbB-like"/>
    <property type="match status" value="1"/>
</dbReference>
<protein>
    <recommendedName>
        <fullName evidence="14">Disulfide bond formation protein B</fullName>
    </recommendedName>
    <alternativeName>
        <fullName evidence="14">Disulfide oxidoreductase</fullName>
    </alternativeName>
</protein>
<accession>A0ABS9PA45</accession>
<feature type="topological domain" description="Cytoplasmic" evidence="14">
    <location>
        <begin position="167"/>
        <end position="184"/>
    </location>
</feature>
<dbReference type="InterPro" id="IPR003752">
    <property type="entry name" value="DiS_bond_form_DsbB/BdbC"/>
</dbReference>
<dbReference type="InterPro" id="IPR050183">
    <property type="entry name" value="DsbB"/>
</dbReference>
<gene>
    <name evidence="14" type="primary">dsbB</name>
    <name evidence="16" type="ORF">HOP52_12800</name>
</gene>
<dbReference type="Pfam" id="PF02600">
    <property type="entry name" value="DsbB"/>
    <property type="match status" value="1"/>
</dbReference>
<evidence type="ECO:0000256" key="2">
    <source>
        <dbReference type="ARBA" id="ARBA00008823"/>
    </source>
</evidence>
<keyword evidence="13 14" id="KW-0676">Redox-active center</keyword>
<proteinExistence type="inferred from homology"/>
<evidence type="ECO:0000256" key="12">
    <source>
        <dbReference type="ARBA" id="ARBA00023186"/>
    </source>
</evidence>
<dbReference type="HAMAP" id="MF_00286">
    <property type="entry name" value="DsbB"/>
    <property type="match status" value="1"/>
</dbReference>
<keyword evidence="17" id="KW-1185">Reference proteome</keyword>
<comment type="function">
    <text evidence="14">Required for disulfide bond formation in some periplasmic proteins. Acts by oxidizing the DsbA protein.</text>
</comment>
<dbReference type="InterPro" id="IPR023380">
    <property type="entry name" value="DsbB-like_sf"/>
</dbReference>
<dbReference type="PANTHER" id="PTHR36570:SF3">
    <property type="entry name" value="DISULFIDE BOND FORMATION PROTEIN B"/>
    <property type="match status" value="1"/>
</dbReference>
<keyword evidence="7 14" id="KW-0249">Electron transport</keyword>
<evidence type="ECO:0000256" key="3">
    <source>
        <dbReference type="ARBA" id="ARBA00022448"/>
    </source>
</evidence>
<dbReference type="PANTHER" id="PTHR36570">
    <property type="entry name" value="DISULFIDE BOND FORMATION PROTEIN B"/>
    <property type="match status" value="1"/>
</dbReference>
<evidence type="ECO:0000256" key="13">
    <source>
        <dbReference type="ARBA" id="ARBA00023284"/>
    </source>
</evidence>
<evidence type="ECO:0000256" key="15">
    <source>
        <dbReference type="SAM" id="Phobius"/>
    </source>
</evidence>
<sequence>MMTRLRQLSVRQWSLAGLAFCALMMGVALGLEHIAGLAPCPLCIFQRVAVLSAAAVFLVAAIHNPAGRLGAAAYGALSLAAVIGGIGVAWRHLWLQSLPPEQVPSCGPGLDYMMDVLPLRDVLSMVLSGSGECAEIDFLLAGISLPGWTLIGFVVLALAPLGLLFAALREGPREPRGAVVAKQD</sequence>
<keyword evidence="4 14" id="KW-1003">Cell membrane</keyword>
<feature type="topological domain" description="Cytoplasmic" evidence="14">
    <location>
        <begin position="1"/>
        <end position="13"/>
    </location>
</feature>
<keyword evidence="3 14" id="KW-0813">Transport</keyword>
<comment type="similarity">
    <text evidence="2 14">Belongs to the DsbB family.</text>
</comment>
<evidence type="ECO:0000256" key="1">
    <source>
        <dbReference type="ARBA" id="ARBA00004429"/>
    </source>
</evidence>
<evidence type="ECO:0000256" key="9">
    <source>
        <dbReference type="ARBA" id="ARBA00023002"/>
    </source>
</evidence>
<comment type="subcellular location">
    <subcellularLocation>
        <location evidence="1">Cell inner membrane</location>
        <topology evidence="1">Multi-pass membrane protein</topology>
    </subcellularLocation>
    <subcellularLocation>
        <location evidence="14">Cell membrane</location>
        <topology evidence="14">Multi-pass membrane protein</topology>
    </subcellularLocation>
</comment>
<feature type="transmembrane region" description="Helical" evidence="15">
    <location>
        <begin position="44"/>
        <end position="62"/>
    </location>
</feature>
<evidence type="ECO:0000256" key="4">
    <source>
        <dbReference type="ARBA" id="ARBA00022475"/>
    </source>
</evidence>
<dbReference type="EMBL" id="JABFUC010000010">
    <property type="protein sequence ID" value="MCG6658632.1"/>
    <property type="molecule type" value="Genomic_DNA"/>
</dbReference>
<dbReference type="Proteomes" id="UP000814385">
    <property type="component" value="Unassembled WGS sequence"/>
</dbReference>
<evidence type="ECO:0000256" key="11">
    <source>
        <dbReference type="ARBA" id="ARBA00023157"/>
    </source>
</evidence>
<evidence type="ECO:0000313" key="16">
    <source>
        <dbReference type="EMBL" id="MCG6658632.1"/>
    </source>
</evidence>
<dbReference type="InterPro" id="IPR022920">
    <property type="entry name" value="Disulphide_bond_form_DsbB"/>
</dbReference>
<evidence type="ECO:0000256" key="6">
    <source>
        <dbReference type="ARBA" id="ARBA00022692"/>
    </source>
</evidence>
<evidence type="ECO:0000256" key="7">
    <source>
        <dbReference type="ARBA" id="ARBA00022982"/>
    </source>
</evidence>
<evidence type="ECO:0000256" key="5">
    <source>
        <dbReference type="ARBA" id="ARBA00022519"/>
    </source>
</evidence>
<comment type="caution">
    <text evidence="16">The sequence shown here is derived from an EMBL/GenBank/DDBJ whole genome shotgun (WGS) entry which is preliminary data.</text>
</comment>
<comment type="caution">
    <text evidence="14">Lacks conserved residue(s) required for the propagation of feature annotation.</text>
</comment>
<evidence type="ECO:0000256" key="14">
    <source>
        <dbReference type="HAMAP-Rule" id="MF_00286"/>
    </source>
</evidence>